<dbReference type="RefSeq" id="WP_097381883.1">
    <property type="nucleotide sequence ID" value="NZ_NXNI01000002.1"/>
</dbReference>
<reference evidence="1 2" key="1">
    <citation type="submission" date="2017-09" db="EMBL/GenBank/DDBJ databases">
        <title>Genome sequences of Natrinema ejinorence JCM 13890T.</title>
        <authorList>
            <person name="Roh S.W."/>
            <person name="Kim Y.B."/>
            <person name="Kim J.Y."/>
        </authorList>
    </citation>
    <scope>NUCLEOTIDE SEQUENCE [LARGE SCALE GENOMIC DNA]</scope>
    <source>
        <strain evidence="1 2">JCM 13890</strain>
    </source>
</reference>
<accession>A0A2A5QPT5</accession>
<protein>
    <submittedName>
        <fullName evidence="1">Cyclase</fullName>
    </submittedName>
</protein>
<dbReference type="GO" id="GO:0004061">
    <property type="term" value="F:arylformamidase activity"/>
    <property type="evidence" value="ECO:0007669"/>
    <property type="project" value="InterPro"/>
</dbReference>
<dbReference type="SUPFAM" id="SSF102198">
    <property type="entry name" value="Putative cyclase"/>
    <property type="match status" value="1"/>
</dbReference>
<dbReference type="Pfam" id="PF04199">
    <property type="entry name" value="Cyclase"/>
    <property type="match status" value="1"/>
</dbReference>
<keyword evidence="2" id="KW-1185">Reference proteome</keyword>
<gene>
    <name evidence="1" type="ORF">CP557_20515</name>
</gene>
<dbReference type="Proteomes" id="UP000219689">
    <property type="component" value="Unassembled WGS sequence"/>
</dbReference>
<dbReference type="PANTHER" id="PTHR31118">
    <property type="entry name" value="CYCLASE-LIKE PROTEIN 2"/>
    <property type="match status" value="1"/>
</dbReference>
<dbReference type="OrthoDB" id="9014at2157"/>
<evidence type="ECO:0000313" key="1">
    <source>
        <dbReference type="EMBL" id="PCR88866.1"/>
    </source>
</evidence>
<dbReference type="AlphaFoldDB" id="A0A2A5QPT5"/>
<dbReference type="Gene3D" id="3.50.30.50">
    <property type="entry name" value="Putative cyclase"/>
    <property type="match status" value="1"/>
</dbReference>
<organism evidence="1 2">
    <name type="scientific">Natrinema ejinorense</name>
    <dbReference type="NCBI Taxonomy" id="373386"/>
    <lineage>
        <taxon>Archaea</taxon>
        <taxon>Methanobacteriati</taxon>
        <taxon>Methanobacteriota</taxon>
        <taxon>Stenosarchaea group</taxon>
        <taxon>Halobacteria</taxon>
        <taxon>Halobacteriales</taxon>
        <taxon>Natrialbaceae</taxon>
        <taxon>Natrinema</taxon>
    </lineage>
</organism>
<dbReference type="InterPro" id="IPR037175">
    <property type="entry name" value="KFase_sf"/>
</dbReference>
<dbReference type="GO" id="GO:0019441">
    <property type="term" value="P:L-tryptophan catabolic process to kynurenine"/>
    <property type="evidence" value="ECO:0007669"/>
    <property type="project" value="InterPro"/>
</dbReference>
<evidence type="ECO:0000313" key="2">
    <source>
        <dbReference type="Proteomes" id="UP000219689"/>
    </source>
</evidence>
<comment type="caution">
    <text evidence="1">The sequence shown here is derived from an EMBL/GenBank/DDBJ whole genome shotgun (WGS) entry which is preliminary data.</text>
</comment>
<name>A0A2A5QPT5_9EURY</name>
<dbReference type="PANTHER" id="PTHR31118:SF12">
    <property type="entry name" value="CYCLASE-LIKE PROTEIN 2"/>
    <property type="match status" value="1"/>
</dbReference>
<dbReference type="EMBL" id="NXNI01000002">
    <property type="protein sequence ID" value="PCR88866.1"/>
    <property type="molecule type" value="Genomic_DNA"/>
</dbReference>
<sequence length="234" mass="26218">MASYIDLGQEIYQDQPVYHTHQKTAMWTDTSHEDARHALEKQVGGEPPFTFETKALLLCDHGPTHVDAPRHFSPEGDPINEMPLEQFHTPGTAIEVTHRDPGEYITVEDLESACDDAGVTVDEGDTLLIRTGHYDRTHPSREYAENYPGLSEDATQWIIDQGVVNFGVDQPSPDTPDDPTYPCHTLCRENDVPHMENLRNIDRVIGEEFTFIGFPLAIREGTGSPIRPVAVLED</sequence>
<dbReference type="InterPro" id="IPR007325">
    <property type="entry name" value="KFase/CYL"/>
</dbReference>
<proteinExistence type="predicted"/>